<accession>A0A1I8A5T6</accession>
<dbReference type="WBParaSite" id="L893_g32977.t1">
    <property type="protein sequence ID" value="L893_g32977.t1"/>
    <property type="gene ID" value="L893_g32977"/>
</dbReference>
<evidence type="ECO:0000313" key="1">
    <source>
        <dbReference type="Proteomes" id="UP000095287"/>
    </source>
</evidence>
<keyword evidence="1" id="KW-1185">Reference proteome</keyword>
<sequence>MELIPLKLTKSQMPSTWTKATRNGCNTITVVIRVLRFVDLLGDSNRWSNTKKERRRAWGKGVAMRTGAGDQDICHPLSFIGMDPKEGKTYCSLKRQSATRTIGNGRIFGELYVTARRAAQGEPEAAGDANEATRDLKGPECMMESHLAEGNRIYHAIDHEESAFWRISDREQFFWDRSVFASELLDHPPSHFPSMFRLGPIIWMIACDVSWAPKWIILHRKHRKHKRGRAQMTESTYPCRRNDYEVLVFLRENGMTRWVTMSISQWLYETSCTKEAMEQCHCILPRRVDKAAFLE</sequence>
<dbReference type="Proteomes" id="UP000095287">
    <property type="component" value="Unplaced"/>
</dbReference>
<name>A0A1I8A5T6_9BILA</name>
<dbReference type="AlphaFoldDB" id="A0A1I8A5T6"/>
<organism evidence="1 2">
    <name type="scientific">Steinernema glaseri</name>
    <dbReference type="NCBI Taxonomy" id="37863"/>
    <lineage>
        <taxon>Eukaryota</taxon>
        <taxon>Metazoa</taxon>
        <taxon>Ecdysozoa</taxon>
        <taxon>Nematoda</taxon>
        <taxon>Chromadorea</taxon>
        <taxon>Rhabditida</taxon>
        <taxon>Tylenchina</taxon>
        <taxon>Panagrolaimomorpha</taxon>
        <taxon>Strongyloidoidea</taxon>
        <taxon>Steinernematidae</taxon>
        <taxon>Steinernema</taxon>
    </lineage>
</organism>
<protein>
    <submittedName>
        <fullName evidence="2">Cytochrome P450</fullName>
    </submittedName>
</protein>
<evidence type="ECO:0000313" key="2">
    <source>
        <dbReference type="WBParaSite" id="L893_g32977.t1"/>
    </source>
</evidence>
<proteinExistence type="predicted"/>
<reference evidence="2" key="1">
    <citation type="submission" date="2016-11" db="UniProtKB">
        <authorList>
            <consortium name="WormBaseParasite"/>
        </authorList>
    </citation>
    <scope>IDENTIFICATION</scope>
</reference>